<keyword evidence="10" id="KW-1185">Reference proteome</keyword>
<dbReference type="KEGG" id="taz:TREAZ_2789"/>
<feature type="domain" description="Major facilitator superfamily (MFS) profile" evidence="8">
    <location>
        <begin position="10"/>
        <end position="402"/>
    </location>
</feature>
<feature type="transmembrane region" description="Helical" evidence="7">
    <location>
        <begin position="132"/>
        <end position="153"/>
    </location>
</feature>
<feature type="transmembrane region" description="Helical" evidence="7">
    <location>
        <begin position="257"/>
        <end position="274"/>
    </location>
</feature>
<dbReference type="STRING" id="545695.TREAZ_2789"/>
<evidence type="ECO:0000256" key="7">
    <source>
        <dbReference type="SAM" id="Phobius"/>
    </source>
</evidence>
<dbReference type="AlphaFoldDB" id="F5YD25"/>
<dbReference type="FunCoup" id="F5YD25">
    <property type="interactions" value="171"/>
</dbReference>
<keyword evidence="3" id="KW-0813">Transport</keyword>
<dbReference type="eggNOG" id="COG0738">
    <property type="taxonomic scope" value="Bacteria"/>
</dbReference>
<dbReference type="Pfam" id="PF07690">
    <property type="entry name" value="MFS_1"/>
    <property type="match status" value="1"/>
</dbReference>
<feature type="transmembrane region" description="Helical" evidence="7">
    <location>
        <begin position="370"/>
        <end position="392"/>
    </location>
</feature>
<evidence type="ECO:0000256" key="1">
    <source>
        <dbReference type="ARBA" id="ARBA00004127"/>
    </source>
</evidence>
<name>F5YD25_LEAAZ</name>
<dbReference type="Proteomes" id="UP000009222">
    <property type="component" value="Chromosome"/>
</dbReference>
<dbReference type="OrthoDB" id="9795150at2"/>
<evidence type="ECO:0000256" key="4">
    <source>
        <dbReference type="ARBA" id="ARBA00022692"/>
    </source>
</evidence>
<gene>
    <name evidence="9" type="ordered locus">TREAZ_2789</name>
</gene>
<sequence length="407" mass="44347">MPEKKYNPLLLVVIYGDIALYGFVSSMRGVTFPLIKNGFGASYYEQGLMTALISFVAVCFCVIPGMFMSRFGLKKTIASGFIVMSLGMASLYLASSFWMAAALLLILQAGFGFFEIGLNGMGVRIFTVRSGLMLNFLHFFFGFGAIGGPRLAGFLINKLGLSWQHVYPIALIPVFILFAVSMIAQFPGKMKNEEAVSNQPEARKTETAPDQISIFRALKEPMVWIFGLIMGFVCSIEACSISWSGLYLQDVFGLDPATTGAAFVSAFFLLYSLSRLFGGFFIEKIGYVKVTIAASFITTILLLASFCLGRPGIYLLPVSGIFIALPYPTILAVSIGVFKEKAQAMSPAIISIAFVLNGLAQFGFGISNRFIGAAWAYRSCVLYGIVLIILSLKLRSMMKNLKTAVAH</sequence>
<keyword evidence="4 7" id="KW-0812">Transmembrane</keyword>
<feature type="transmembrane region" description="Helical" evidence="7">
    <location>
        <begin position="286"/>
        <end position="306"/>
    </location>
</feature>
<evidence type="ECO:0000256" key="3">
    <source>
        <dbReference type="ARBA" id="ARBA00022448"/>
    </source>
</evidence>
<dbReference type="PROSITE" id="PS50850">
    <property type="entry name" value="MFS"/>
    <property type="match status" value="1"/>
</dbReference>
<feature type="transmembrane region" description="Helical" evidence="7">
    <location>
        <begin position="47"/>
        <end position="69"/>
    </location>
</feature>
<evidence type="ECO:0000256" key="5">
    <source>
        <dbReference type="ARBA" id="ARBA00022989"/>
    </source>
</evidence>
<feature type="transmembrane region" description="Helical" evidence="7">
    <location>
        <begin position="9"/>
        <end position="27"/>
    </location>
</feature>
<dbReference type="InParanoid" id="F5YD25"/>
<dbReference type="SUPFAM" id="SSF103473">
    <property type="entry name" value="MFS general substrate transporter"/>
    <property type="match status" value="1"/>
</dbReference>
<evidence type="ECO:0000256" key="2">
    <source>
        <dbReference type="ARBA" id="ARBA00008335"/>
    </source>
</evidence>
<dbReference type="InterPro" id="IPR011701">
    <property type="entry name" value="MFS"/>
</dbReference>
<dbReference type="InterPro" id="IPR020846">
    <property type="entry name" value="MFS_dom"/>
</dbReference>
<feature type="transmembrane region" description="Helical" evidence="7">
    <location>
        <begin position="100"/>
        <end position="120"/>
    </location>
</feature>
<feature type="transmembrane region" description="Helical" evidence="7">
    <location>
        <begin position="345"/>
        <end position="364"/>
    </location>
</feature>
<keyword evidence="6 7" id="KW-0472">Membrane</keyword>
<comment type="similarity">
    <text evidence="2">Belongs to the major facilitator superfamily.</text>
</comment>
<dbReference type="EMBL" id="CP001841">
    <property type="protein sequence ID" value="AEF80720.1"/>
    <property type="molecule type" value="Genomic_DNA"/>
</dbReference>
<reference evidence="9 10" key="2">
    <citation type="journal article" date="2011" name="ISME J.">
        <title>RNA-seq reveals cooperative metabolic interactions between two termite-gut spirochete species in co-culture.</title>
        <authorList>
            <person name="Rosenthal A.Z."/>
            <person name="Matson E.G."/>
            <person name="Eldar A."/>
            <person name="Leadbetter J.R."/>
        </authorList>
    </citation>
    <scope>NUCLEOTIDE SEQUENCE [LARGE SCALE GENOMIC DNA]</scope>
    <source>
        <strain evidence="10">ATCC BAA-888 / DSM 13862 / ZAS-9</strain>
    </source>
</reference>
<dbReference type="PANTHER" id="PTHR23514:SF3">
    <property type="entry name" value="BYPASS OF STOP CODON PROTEIN 6"/>
    <property type="match status" value="1"/>
</dbReference>
<dbReference type="InterPro" id="IPR051788">
    <property type="entry name" value="MFS_Transporter"/>
</dbReference>
<evidence type="ECO:0000313" key="10">
    <source>
        <dbReference type="Proteomes" id="UP000009222"/>
    </source>
</evidence>
<organism evidence="9 10">
    <name type="scientific">Leadbettera azotonutricia (strain ATCC BAA-888 / DSM 13862 / ZAS-9)</name>
    <name type="common">Treponema azotonutricium</name>
    <dbReference type="NCBI Taxonomy" id="545695"/>
    <lineage>
        <taxon>Bacteria</taxon>
        <taxon>Pseudomonadati</taxon>
        <taxon>Spirochaetota</taxon>
        <taxon>Spirochaetia</taxon>
        <taxon>Spirochaetales</taxon>
        <taxon>Breznakiellaceae</taxon>
        <taxon>Leadbettera</taxon>
    </lineage>
</organism>
<feature type="transmembrane region" description="Helical" evidence="7">
    <location>
        <begin position="165"/>
        <end position="184"/>
    </location>
</feature>
<dbReference type="GO" id="GO:0016020">
    <property type="term" value="C:membrane"/>
    <property type="evidence" value="ECO:0007669"/>
    <property type="project" value="TreeGrafter"/>
</dbReference>
<protein>
    <submittedName>
        <fullName evidence="9">Putative major facilitator superfamily MFS_1</fullName>
    </submittedName>
</protein>
<dbReference type="HOGENOM" id="CLU_055429_1_0_12"/>
<dbReference type="InterPro" id="IPR036259">
    <property type="entry name" value="MFS_trans_sf"/>
</dbReference>
<dbReference type="Gene3D" id="1.20.1250.20">
    <property type="entry name" value="MFS general substrate transporter like domains"/>
    <property type="match status" value="2"/>
</dbReference>
<comment type="subcellular location">
    <subcellularLocation>
        <location evidence="1">Endomembrane system</location>
        <topology evidence="1">Multi-pass membrane protein</topology>
    </subcellularLocation>
</comment>
<proteinExistence type="inferred from homology"/>
<reference evidence="10" key="1">
    <citation type="submission" date="2009-12" db="EMBL/GenBank/DDBJ databases">
        <title>Complete sequence of Treponema azotonutricium strain ZAS-9.</title>
        <authorList>
            <person name="Tetu S.G."/>
            <person name="Matson E."/>
            <person name="Ren Q."/>
            <person name="Seshadri R."/>
            <person name="Elbourne L."/>
            <person name="Hassan K.A."/>
            <person name="Durkin A."/>
            <person name="Radune D."/>
            <person name="Mohamoud Y."/>
            <person name="Shay R."/>
            <person name="Jin S."/>
            <person name="Zhang X."/>
            <person name="Lucey K."/>
            <person name="Ballor N.R."/>
            <person name="Ottesen E."/>
            <person name="Rosenthal R."/>
            <person name="Allen A."/>
            <person name="Leadbetter J.R."/>
            <person name="Paulsen I.T."/>
        </authorList>
    </citation>
    <scope>NUCLEOTIDE SEQUENCE [LARGE SCALE GENOMIC DNA]</scope>
    <source>
        <strain evidence="10">ATCC BAA-888 / DSM 13862 / ZAS-9</strain>
    </source>
</reference>
<evidence type="ECO:0000259" key="8">
    <source>
        <dbReference type="PROSITE" id="PS50850"/>
    </source>
</evidence>
<dbReference type="PANTHER" id="PTHR23514">
    <property type="entry name" value="BYPASS OF STOP CODON PROTEIN 6"/>
    <property type="match status" value="1"/>
</dbReference>
<feature type="transmembrane region" description="Helical" evidence="7">
    <location>
        <begin position="76"/>
        <end position="94"/>
    </location>
</feature>
<dbReference type="GO" id="GO:0012505">
    <property type="term" value="C:endomembrane system"/>
    <property type="evidence" value="ECO:0007669"/>
    <property type="project" value="UniProtKB-SubCell"/>
</dbReference>
<evidence type="ECO:0000313" key="9">
    <source>
        <dbReference type="EMBL" id="AEF80720.1"/>
    </source>
</evidence>
<dbReference type="RefSeq" id="WP_015712746.1">
    <property type="nucleotide sequence ID" value="NC_015577.1"/>
</dbReference>
<evidence type="ECO:0000256" key="6">
    <source>
        <dbReference type="ARBA" id="ARBA00023136"/>
    </source>
</evidence>
<accession>F5YD25</accession>
<dbReference type="GO" id="GO:0022857">
    <property type="term" value="F:transmembrane transporter activity"/>
    <property type="evidence" value="ECO:0007669"/>
    <property type="project" value="InterPro"/>
</dbReference>
<keyword evidence="5 7" id="KW-1133">Transmembrane helix</keyword>
<feature type="transmembrane region" description="Helical" evidence="7">
    <location>
        <begin position="223"/>
        <end position="245"/>
    </location>
</feature>
<feature type="transmembrane region" description="Helical" evidence="7">
    <location>
        <begin position="312"/>
        <end position="338"/>
    </location>
</feature>